<dbReference type="EMBL" id="WNDP01000016">
    <property type="protein sequence ID" value="KAF1026890.1"/>
    <property type="molecule type" value="Genomic_DNA"/>
</dbReference>
<protein>
    <submittedName>
        <fullName evidence="2">Uncharacterized protein</fullName>
    </submittedName>
</protein>
<sequence length="45" mass="5265">MSISKQIVIFISIIGVFFLLSRYDQFFHKQVNNDTLTIESSKLQD</sequence>
<keyword evidence="1" id="KW-0812">Transmembrane</keyword>
<comment type="caution">
    <text evidence="2">The sequence shown here is derived from an EMBL/GenBank/DDBJ whole genome shotgun (WGS) entry which is preliminary data.</text>
</comment>
<feature type="transmembrane region" description="Helical" evidence="1">
    <location>
        <begin position="6"/>
        <end position="23"/>
    </location>
</feature>
<proteinExistence type="predicted"/>
<organism evidence="2 3">
    <name type="scientific">Acinetobacter bereziniae</name>
    <name type="common">Acinetobacter genomosp. 10</name>
    <dbReference type="NCBI Taxonomy" id="106648"/>
    <lineage>
        <taxon>Bacteria</taxon>
        <taxon>Pseudomonadati</taxon>
        <taxon>Pseudomonadota</taxon>
        <taxon>Gammaproteobacteria</taxon>
        <taxon>Moraxellales</taxon>
        <taxon>Moraxellaceae</taxon>
        <taxon>Acinetobacter</taxon>
    </lineage>
</organism>
<dbReference type="Proteomes" id="UP000490535">
    <property type="component" value="Unassembled WGS sequence"/>
</dbReference>
<gene>
    <name evidence="2" type="ORF">GAK29_00974</name>
</gene>
<evidence type="ECO:0000313" key="3">
    <source>
        <dbReference type="Proteomes" id="UP000490535"/>
    </source>
</evidence>
<keyword evidence="1" id="KW-1133">Transmembrane helix</keyword>
<dbReference type="AlphaFoldDB" id="A0A833PH72"/>
<keyword evidence="1" id="KW-0472">Membrane</keyword>
<evidence type="ECO:0000256" key="1">
    <source>
        <dbReference type="SAM" id="Phobius"/>
    </source>
</evidence>
<evidence type="ECO:0000313" key="2">
    <source>
        <dbReference type="EMBL" id="KAF1026890.1"/>
    </source>
</evidence>
<name>A0A833PH72_ACIBZ</name>
<reference evidence="3" key="1">
    <citation type="journal article" date="2020" name="MBio">
        <title>Horizontal gene transfer to a defensive symbiont with a reduced genome amongst a multipartite beetle microbiome.</title>
        <authorList>
            <person name="Waterworth S.C."/>
            <person name="Florez L.V."/>
            <person name="Rees E.R."/>
            <person name="Hertweck C."/>
            <person name="Kaltenpoth M."/>
            <person name="Kwan J.C."/>
        </authorList>
    </citation>
    <scope>NUCLEOTIDE SEQUENCE [LARGE SCALE GENOMIC DNA]</scope>
</reference>
<accession>A0A833PH72</accession>